<reference evidence="4" key="1">
    <citation type="submission" date="2017-02" db="UniProtKB">
        <authorList>
            <consortium name="WormBaseParasite"/>
        </authorList>
    </citation>
    <scope>IDENTIFICATION</scope>
</reference>
<evidence type="ECO:0000313" key="2">
    <source>
        <dbReference type="EMBL" id="VDO54102.1"/>
    </source>
</evidence>
<evidence type="ECO:0000256" key="1">
    <source>
        <dbReference type="SAM" id="MobiDB-lite"/>
    </source>
</evidence>
<accession>A0A0N4WT79</accession>
<proteinExistence type="predicted"/>
<feature type="region of interest" description="Disordered" evidence="1">
    <location>
        <begin position="1"/>
        <end position="63"/>
    </location>
</feature>
<reference evidence="2 3" key="2">
    <citation type="submission" date="2018-11" db="EMBL/GenBank/DDBJ databases">
        <authorList>
            <consortium name="Pathogen Informatics"/>
        </authorList>
    </citation>
    <scope>NUCLEOTIDE SEQUENCE [LARGE SCALE GENOMIC DNA]</scope>
    <source>
        <strain evidence="2 3">MHpl1</strain>
    </source>
</reference>
<dbReference type="OrthoDB" id="5915502at2759"/>
<organism evidence="4">
    <name type="scientific">Haemonchus placei</name>
    <name type="common">Barber's pole worm</name>
    <dbReference type="NCBI Taxonomy" id="6290"/>
    <lineage>
        <taxon>Eukaryota</taxon>
        <taxon>Metazoa</taxon>
        <taxon>Ecdysozoa</taxon>
        <taxon>Nematoda</taxon>
        <taxon>Chromadorea</taxon>
        <taxon>Rhabditida</taxon>
        <taxon>Rhabditina</taxon>
        <taxon>Rhabditomorpha</taxon>
        <taxon>Strongyloidea</taxon>
        <taxon>Trichostrongylidae</taxon>
        <taxon>Haemonchus</taxon>
    </lineage>
</organism>
<gene>
    <name evidence="2" type="ORF">HPLM_LOCUS14775</name>
</gene>
<dbReference type="EMBL" id="UZAF01018699">
    <property type="protein sequence ID" value="VDO54102.1"/>
    <property type="molecule type" value="Genomic_DNA"/>
</dbReference>
<dbReference type="WBParaSite" id="HPLM_0001478301-mRNA-1">
    <property type="protein sequence ID" value="HPLM_0001478301-mRNA-1"/>
    <property type="gene ID" value="HPLM_0001478301"/>
</dbReference>
<dbReference type="Proteomes" id="UP000268014">
    <property type="component" value="Unassembled WGS sequence"/>
</dbReference>
<protein>
    <submittedName>
        <fullName evidence="4">Microtubule-associated protein Jupiter</fullName>
    </submittedName>
</protein>
<dbReference type="AlphaFoldDB" id="A0A0N4WT79"/>
<sequence length="63" mass="6371">MEKNGRSPVAPTQHVNGHGTAIVVNGHEAPVVANGHGGSQAFHDGDASSGYGTLRNDASLPQP</sequence>
<evidence type="ECO:0000313" key="4">
    <source>
        <dbReference type="WBParaSite" id="HPLM_0001478301-mRNA-1"/>
    </source>
</evidence>
<keyword evidence="3" id="KW-1185">Reference proteome</keyword>
<evidence type="ECO:0000313" key="3">
    <source>
        <dbReference type="Proteomes" id="UP000268014"/>
    </source>
</evidence>
<name>A0A0N4WT79_HAEPC</name>